<gene>
    <name evidence="2" type="ORF">NIES30_23080</name>
</gene>
<proteinExistence type="predicted"/>
<evidence type="ECO:0000313" key="2">
    <source>
        <dbReference type="EMBL" id="OKH44187.1"/>
    </source>
</evidence>
<comment type="caution">
    <text evidence="2">The sequence shown here is derived from an EMBL/GenBank/DDBJ whole genome shotgun (WGS) entry which is preliminary data.</text>
</comment>
<reference evidence="2 3" key="1">
    <citation type="submission" date="2016-11" db="EMBL/GenBank/DDBJ databases">
        <title>Draft Genome Sequences of Nine Cyanobacterial Strains from Diverse Habitats.</title>
        <authorList>
            <person name="Zhu T."/>
            <person name="Hou S."/>
            <person name="Lu X."/>
            <person name="Hess W.R."/>
        </authorList>
    </citation>
    <scope>NUCLEOTIDE SEQUENCE [LARGE SCALE GENOMIC DNA]</scope>
    <source>
        <strain evidence="2 3">NIES-30</strain>
    </source>
</reference>
<name>A0A1U7IYZ2_9CYAN</name>
<dbReference type="EMBL" id="MRCG01000025">
    <property type="protein sequence ID" value="OKH44187.1"/>
    <property type="molecule type" value="Genomic_DNA"/>
</dbReference>
<keyword evidence="3" id="KW-1185">Reference proteome</keyword>
<evidence type="ECO:0000256" key="1">
    <source>
        <dbReference type="SAM" id="MobiDB-lite"/>
    </source>
</evidence>
<feature type="region of interest" description="Disordered" evidence="1">
    <location>
        <begin position="119"/>
        <end position="149"/>
    </location>
</feature>
<dbReference type="Proteomes" id="UP000185557">
    <property type="component" value="Unassembled WGS sequence"/>
</dbReference>
<accession>A0A1U7IYZ2</accession>
<dbReference type="AlphaFoldDB" id="A0A1U7IYZ2"/>
<sequence>MPTEALKIVLRSGGLVAGAFDADVAGELMAWRMAQQVPGIERLMPNQGKDWNEVLVRPEGTGNSWQQSHSELRQLWRWHGIATVLSRPEGYLSQIAEVAREVVKGTTLSNKAKAAMQWDLESSPDATSQQGTTPGILVKTRQPSLDLGR</sequence>
<protein>
    <recommendedName>
        <fullName evidence="4">Toprim domain-containing protein</fullName>
    </recommendedName>
</protein>
<evidence type="ECO:0008006" key="4">
    <source>
        <dbReference type="Google" id="ProtNLM"/>
    </source>
</evidence>
<organism evidence="2 3">
    <name type="scientific">Phormidium tenue NIES-30</name>
    <dbReference type="NCBI Taxonomy" id="549789"/>
    <lineage>
        <taxon>Bacteria</taxon>
        <taxon>Bacillati</taxon>
        <taxon>Cyanobacteriota</taxon>
        <taxon>Cyanophyceae</taxon>
        <taxon>Oscillatoriophycideae</taxon>
        <taxon>Oscillatoriales</taxon>
        <taxon>Oscillatoriaceae</taxon>
        <taxon>Phormidium</taxon>
    </lineage>
</organism>
<evidence type="ECO:0000313" key="3">
    <source>
        <dbReference type="Proteomes" id="UP000185557"/>
    </source>
</evidence>
<feature type="compositionally biased region" description="Polar residues" evidence="1">
    <location>
        <begin position="124"/>
        <end position="133"/>
    </location>
</feature>